<dbReference type="Gene3D" id="3.40.50.10050">
    <property type="entry name" value="Translation initiation factor IF- 2, domain 3"/>
    <property type="match status" value="1"/>
</dbReference>
<evidence type="ECO:0000259" key="12">
    <source>
        <dbReference type="PROSITE" id="PS51722"/>
    </source>
</evidence>
<dbReference type="Pfam" id="PF22042">
    <property type="entry name" value="EF-G_D2"/>
    <property type="match status" value="1"/>
</dbReference>
<evidence type="ECO:0000256" key="5">
    <source>
        <dbReference type="ARBA" id="ARBA00022917"/>
    </source>
</evidence>
<dbReference type="GO" id="GO:0003924">
    <property type="term" value="F:GTPase activity"/>
    <property type="evidence" value="ECO:0007669"/>
    <property type="project" value="InterPro"/>
</dbReference>
<dbReference type="NCBIfam" id="TIGR00231">
    <property type="entry name" value="small_GTP"/>
    <property type="match status" value="1"/>
</dbReference>
<evidence type="ECO:0000256" key="6">
    <source>
        <dbReference type="ARBA" id="ARBA00022946"/>
    </source>
</evidence>
<dbReference type="InterPro" id="IPR044145">
    <property type="entry name" value="IF2_II"/>
</dbReference>
<comment type="caution">
    <text evidence="13">The sequence shown here is derived from an EMBL/GenBank/DDBJ whole genome shotgun (WGS) entry which is preliminary data.</text>
</comment>
<dbReference type="InterPro" id="IPR023115">
    <property type="entry name" value="TIF_IF2_dom3"/>
</dbReference>
<organism evidence="13 14">
    <name type="scientific">Prymnesium parvum</name>
    <name type="common">Toxic golden alga</name>
    <dbReference type="NCBI Taxonomy" id="97485"/>
    <lineage>
        <taxon>Eukaryota</taxon>
        <taxon>Haptista</taxon>
        <taxon>Haptophyta</taxon>
        <taxon>Prymnesiophyceae</taxon>
        <taxon>Prymnesiales</taxon>
        <taxon>Prymnesiaceae</taxon>
        <taxon>Prymnesium</taxon>
    </lineage>
</organism>
<dbReference type="AlphaFoldDB" id="A0AB34JRR8"/>
<feature type="domain" description="Tr-type G" evidence="12">
    <location>
        <begin position="141"/>
        <end position="313"/>
    </location>
</feature>
<evidence type="ECO:0000313" key="14">
    <source>
        <dbReference type="Proteomes" id="UP001515480"/>
    </source>
</evidence>
<dbReference type="PANTHER" id="PTHR43381:SF20">
    <property type="entry name" value="TRANSLATION INITIATION FACTOR IF-2, MITOCHONDRIAL"/>
    <property type="match status" value="1"/>
</dbReference>
<comment type="similarity">
    <text evidence="2">Belongs to the TRAFAC class translation factor GTPase superfamily. Classic translation factor GTPase family. IF-2 subfamily.</text>
</comment>
<keyword evidence="3" id="KW-0396">Initiation factor</keyword>
<dbReference type="InterPro" id="IPR005225">
    <property type="entry name" value="Small_GTP-bd"/>
</dbReference>
<evidence type="ECO:0000256" key="3">
    <source>
        <dbReference type="ARBA" id="ARBA00022540"/>
    </source>
</evidence>
<dbReference type="Gene3D" id="2.40.30.10">
    <property type="entry name" value="Translation factors"/>
    <property type="match status" value="2"/>
</dbReference>
<feature type="compositionally biased region" description="Pro residues" evidence="11">
    <location>
        <begin position="31"/>
        <end position="42"/>
    </location>
</feature>
<sequence length="665" mass="71266">MRALRRALSRASPALLPRPVFSPPARPLRRPPLAPSLWPPPAGARTLSSRATAKRKTGGQTVRYPELCHAEMLSRLLRVAPARLLEIAAALGEPIADPLAPLPAELIELLALECGAVAELAPLDAVRRPPLSAEEKAGVPLRPPVVALMGHVDHGKTSLLDAFRGSALTEAEAGGITQTIAAFTVDAQTERAITFIDTPGHEFFAAMRQCGASATDVVILVVAVNAGVQPTTVQAIEYARELRIPVVVALNKIDRDRSASAAQRVAAQLLEHGLQVESFGGDAPLVGVSALHRLHLDELREAVLLQAEMLELHAETEGPAEAIVLEASHHKGLGSLAALIIRRGGLRVGDAFVVGTTYGRVRSILSETGERLRCATPSMAVRIAGMKELPSAGDELLVVPSEARAREVAEYRQLQAELQLLETAGGRRIVRRDQEELPVVPAVLKADSQGALEALTLGLSNLPTNRVVLKPIRAAVGALSDGDVDLAHATGATIVGFNLVVPRQVGARAEQLGVAVRSHRVIYDVIDQVKQVLEENIPPRMEDVELGSAEVQQVFTLTLTTKERKLGMTKHTNVAGARVTVGELWIGAKVRVRRGEEVVFEGKALSIRHFKEEVSRVKKGSECGVILSHFGDFKVGDVLSFFEVKPRKIGLYDAEPGEPAGDRRA</sequence>
<dbReference type="Proteomes" id="UP001515480">
    <property type="component" value="Unassembled WGS sequence"/>
</dbReference>
<keyword evidence="4" id="KW-0547">Nucleotide-binding</keyword>
<evidence type="ECO:0000313" key="13">
    <source>
        <dbReference type="EMBL" id="KAL1524781.1"/>
    </source>
</evidence>
<evidence type="ECO:0000256" key="8">
    <source>
        <dbReference type="ARBA" id="ARBA00023134"/>
    </source>
</evidence>
<dbReference type="InterPro" id="IPR000178">
    <property type="entry name" value="TF_IF2_bacterial-like"/>
</dbReference>
<proteinExistence type="inferred from homology"/>
<evidence type="ECO:0000256" key="4">
    <source>
        <dbReference type="ARBA" id="ARBA00022741"/>
    </source>
</evidence>
<dbReference type="InterPro" id="IPR053905">
    <property type="entry name" value="EF-G-like_DII"/>
</dbReference>
<dbReference type="InterPro" id="IPR036925">
    <property type="entry name" value="TIF_IF2_dom3_sf"/>
</dbReference>
<dbReference type="InterPro" id="IPR009000">
    <property type="entry name" value="Transl_B-barrel_sf"/>
</dbReference>
<dbReference type="Pfam" id="PF11987">
    <property type="entry name" value="IF-2"/>
    <property type="match status" value="1"/>
</dbReference>
<evidence type="ECO:0000256" key="2">
    <source>
        <dbReference type="ARBA" id="ARBA00007733"/>
    </source>
</evidence>
<dbReference type="Gene3D" id="3.40.50.300">
    <property type="entry name" value="P-loop containing nucleotide triphosphate hydrolases"/>
    <property type="match status" value="1"/>
</dbReference>
<evidence type="ECO:0000256" key="10">
    <source>
        <dbReference type="ARBA" id="ARBA00044200"/>
    </source>
</evidence>
<dbReference type="FunFam" id="3.40.50.10050:FF:000001">
    <property type="entry name" value="Translation initiation factor IF-2"/>
    <property type="match status" value="1"/>
</dbReference>
<dbReference type="GO" id="GO:0005739">
    <property type="term" value="C:mitochondrion"/>
    <property type="evidence" value="ECO:0007669"/>
    <property type="project" value="UniProtKB-SubCell"/>
</dbReference>
<dbReference type="CDD" id="cd03692">
    <property type="entry name" value="mtIF2_IVc"/>
    <property type="match status" value="1"/>
</dbReference>
<dbReference type="CDD" id="cd03702">
    <property type="entry name" value="IF2_mtIF2_II"/>
    <property type="match status" value="1"/>
</dbReference>
<dbReference type="SUPFAM" id="SSF50447">
    <property type="entry name" value="Translation proteins"/>
    <property type="match status" value="1"/>
</dbReference>
<dbReference type="GO" id="GO:0005525">
    <property type="term" value="F:GTP binding"/>
    <property type="evidence" value="ECO:0007669"/>
    <property type="project" value="UniProtKB-KW"/>
</dbReference>
<dbReference type="SUPFAM" id="SSF52540">
    <property type="entry name" value="P-loop containing nucleoside triphosphate hydrolases"/>
    <property type="match status" value="1"/>
</dbReference>
<dbReference type="Pfam" id="PF00009">
    <property type="entry name" value="GTP_EFTU"/>
    <property type="match status" value="1"/>
</dbReference>
<evidence type="ECO:0000256" key="11">
    <source>
        <dbReference type="SAM" id="MobiDB-lite"/>
    </source>
</evidence>
<dbReference type="PROSITE" id="PS51722">
    <property type="entry name" value="G_TR_2"/>
    <property type="match status" value="1"/>
</dbReference>
<reference evidence="13 14" key="1">
    <citation type="journal article" date="2024" name="Science">
        <title>Giant polyketide synthase enzymes in the biosynthesis of giant marine polyether toxins.</title>
        <authorList>
            <person name="Fallon T.R."/>
            <person name="Shende V.V."/>
            <person name="Wierzbicki I.H."/>
            <person name="Pendleton A.L."/>
            <person name="Watervoot N.F."/>
            <person name="Auber R.P."/>
            <person name="Gonzalez D.J."/>
            <person name="Wisecaver J.H."/>
            <person name="Moore B.S."/>
        </authorList>
    </citation>
    <scope>NUCLEOTIDE SEQUENCE [LARGE SCALE GENOMIC DNA]</scope>
    <source>
        <strain evidence="13 14">12B1</strain>
    </source>
</reference>
<dbReference type="EMBL" id="JBGBPQ010000005">
    <property type="protein sequence ID" value="KAL1524781.1"/>
    <property type="molecule type" value="Genomic_DNA"/>
</dbReference>
<protein>
    <recommendedName>
        <fullName evidence="10">Translation initiation factor IF-2, mitochondrial</fullName>
    </recommendedName>
</protein>
<keyword evidence="5" id="KW-0648">Protein biosynthesis</keyword>
<keyword evidence="7" id="KW-0496">Mitochondrion</keyword>
<dbReference type="InterPro" id="IPR015760">
    <property type="entry name" value="TIF_IF2"/>
</dbReference>
<accession>A0AB34JRR8</accession>
<keyword evidence="8" id="KW-0342">GTP-binding</keyword>
<dbReference type="InterPro" id="IPR000795">
    <property type="entry name" value="T_Tr_GTP-bd_dom"/>
</dbReference>
<dbReference type="InterPro" id="IPR027417">
    <property type="entry name" value="P-loop_NTPase"/>
</dbReference>
<dbReference type="GO" id="GO:0003743">
    <property type="term" value="F:translation initiation factor activity"/>
    <property type="evidence" value="ECO:0007669"/>
    <property type="project" value="UniProtKB-KW"/>
</dbReference>
<evidence type="ECO:0000256" key="7">
    <source>
        <dbReference type="ARBA" id="ARBA00023128"/>
    </source>
</evidence>
<dbReference type="FunFam" id="3.40.50.300:FF:000019">
    <property type="entry name" value="Translation initiation factor IF-2"/>
    <property type="match status" value="1"/>
</dbReference>
<name>A0AB34JRR8_PRYPA</name>
<evidence type="ECO:0000256" key="1">
    <source>
        <dbReference type="ARBA" id="ARBA00004173"/>
    </source>
</evidence>
<dbReference type="CDD" id="cd01887">
    <property type="entry name" value="IF2_eIF5B"/>
    <property type="match status" value="1"/>
</dbReference>
<comment type="function">
    <text evidence="9">One of the essential components for the initiation of protein synthesis. Protects formylmethionyl-tRNA from spontaneous hydrolysis and promotes its binding to the 30S ribosomal subunits. Also involved in the hydrolysis of GTP during the formation of the 70S ribosomal complex.</text>
</comment>
<keyword evidence="14" id="KW-1185">Reference proteome</keyword>
<dbReference type="FunFam" id="2.40.30.10:FF:000008">
    <property type="entry name" value="Translation initiation factor IF-2"/>
    <property type="match status" value="1"/>
</dbReference>
<gene>
    <name evidence="13" type="ORF">AB1Y20_019663</name>
</gene>
<evidence type="ECO:0000256" key="9">
    <source>
        <dbReference type="ARBA" id="ARBA00025162"/>
    </source>
</evidence>
<feature type="region of interest" description="Disordered" evidence="11">
    <location>
        <begin position="31"/>
        <end position="59"/>
    </location>
</feature>
<dbReference type="PANTHER" id="PTHR43381">
    <property type="entry name" value="TRANSLATION INITIATION FACTOR IF-2-RELATED"/>
    <property type="match status" value="1"/>
</dbReference>
<dbReference type="NCBIfam" id="TIGR00487">
    <property type="entry name" value="IF-2"/>
    <property type="match status" value="1"/>
</dbReference>
<dbReference type="SUPFAM" id="SSF52156">
    <property type="entry name" value="Initiation factor IF2/eIF5b, domain 3"/>
    <property type="match status" value="1"/>
</dbReference>
<keyword evidence="6" id="KW-0809">Transit peptide</keyword>
<comment type="subcellular location">
    <subcellularLocation>
        <location evidence="1">Mitochondrion</location>
    </subcellularLocation>
</comment>